<evidence type="ECO:0000313" key="2">
    <source>
        <dbReference type="EMBL" id="RKE98125.1"/>
    </source>
</evidence>
<feature type="transmembrane region" description="Helical" evidence="1">
    <location>
        <begin position="73"/>
        <end position="91"/>
    </location>
</feature>
<dbReference type="EMBL" id="RAQJ01000001">
    <property type="protein sequence ID" value="RKE98125.1"/>
    <property type="molecule type" value="Genomic_DNA"/>
</dbReference>
<protein>
    <submittedName>
        <fullName evidence="2">Putative membrane protein</fullName>
    </submittedName>
</protein>
<name>A0A420DV54_9FLAO</name>
<proteinExistence type="predicted"/>
<feature type="transmembrane region" description="Helical" evidence="1">
    <location>
        <begin position="12"/>
        <end position="33"/>
    </location>
</feature>
<dbReference type="Proteomes" id="UP000284892">
    <property type="component" value="Unassembled WGS sequence"/>
</dbReference>
<dbReference type="AlphaFoldDB" id="A0A420DV54"/>
<sequence length="206" mass="24203">MNTIKTYIFNHFKVLFILSISMIASLLLLMIRLKITLSFFYLFLVWNLFLALIPYVISTYLKTKTNVNKYAMLFWLSIWLLFLPNAPYLVTDLIHLRLSPLSIIWYDCIMISTFAISGLLLFYFSIIDIQTVLKPYLSLKKLKAINFCILFLSSFGVYLGRVLRYNSWELLERPQKLFTDIFNIITQPTEHAGAWIFTIGFGVFLF</sequence>
<evidence type="ECO:0000256" key="1">
    <source>
        <dbReference type="SAM" id="Phobius"/>
    </source>
</evidence>
<organism evidence="2 3">
    <name type="scientific">Ichthyenterobacterium magnum</name>
    <dbReference type="NCBI Taxonomy" id="1230530"/>
    <lineage>
        <taxon>Bacteria</taxon>
        <taxon>Pseudomonadati</taxon>
        <taxon>Bacteroidota</taxon>
        <taxon>Flavobacteriia</taxon>
        <taxon>Flavobacteriales</taxon>
        <taxon>Flavobacteriaceae</taxon>
        <taxon>Ichthyenterobacterium</taxon>
    </lineage>
</organism>
<feature type="transmembrane region" description="Helical" evidence="1">
    <location>
        <begin position="103"/>
        <end position="124"/>
    </location>
</feature>
<dbReference type="InterPro" id="IPR009793">
    <property type="entry name" value="DUF1361"/>
</dbReference>
<feature type="transmembrane region" description="Helical" evidence="1">
    <location>
        <begin position="144"/>
        <end position="163"/>
    </location>
</feature>
<evidence type="ECO:0000313" key="3">
    <source>
        <dbReference type="Proteomes" id="UP000284892"/>
    </source>
</evidence>
<gene>
    <name evidence="2" type="ORF">BXY80_0198</name>
</gene>
<dbReference type="RefSeq" id="WP_120199351.1">
    <property type="nucleotide sequence ID" value="NZ_RAQJ01000001.1"/>
</dbReference>
<comment type="caution">
    <text evidence="2">The sequence shown here is derived from an EMBL/GenBank/DDBJ whole genome shotgun (WGS) entry which is preliminary data.</text>
</comment>
<dbReference type="OrthoDB" id="4540541at2"/>
<feature type="transmembrane region" description="Helical" evidence="1">
    <location>
        <begin position="39"/>
        <end position="61"/>
    </location>
</feature>
<keyword evidence="3" id="KW-1185">Reference proteome</keyword>
<keyword evidence="1" id="KW-0812">Transmembrane</keyword>
<accession>A0A420DV54</accession>
<keyword evidence="1" id="KW-1133">Transmembrane helix</keyword>
<keyword evidence="1" id="KW-0472">Membrane</keyword>
<dbReference type="Pfam" id="PF07099">
    <property type="entry name" value="DUF1361"/>
    <property type="match status" value="1"/>
</dbReference>
<reference evidence="2 3" key="1">
    <citation type="submission" date="2018-09" db="EMBL/GenBank/DDBJ databases">
        <title>Genomic Encyclopedia of Archaeal and Bacterial Type Strains, Phase II (KMG-II): from individual species to whole genera.</title>
        <authorList>
            <person name="Goeker M."/>
        </authorList>
    </citation>
    <scope>NUCLEOTIDE SEQUENCE [LARGE SCALE GENOMIC DNA]</scope>
    <source>
        <strain evidence="2 3">DSM 26283</strain>
    </source>
</reference>